<dbReference type="InterPro" id="IPR002156">
    <property type="entry name" value="RNaseH_domain"/>
</dbReference>
<dbReference type="SUPFAM" id="SSF53098">
    <property type="entry name" value="Ribonuclease H-like"/>
    <property type="match status" value="2"/>
</dbReference>
<organism evidence="2">
    <name type="scientific">Nicotiana tabacum</name>
    <name type="common">Common tobacco</name>
    <dbReference type="NCBI Taxonomy" id="4097"/>
    <lineage>
        <taxon>Eukaryota</taxon>
        <taxon>Viridiplantae</taxon>
        <taxon>Streptophyta</taxon>
        <taxon>Embryophyta</taxon>
        <taxon>Tracheophyta</taxon>
        <taxon>Spermatophyta</taxon>
        <taxon>Magnoliopsida</taxon>
        <taxon>eudicotyledons</taxon>
        <taxon>Gunneridae</taxon>
        <taxon>Pentapetalae</taxon>
        <taxon>asterids</taxon>
        <taxon>lamiids</taxon>
        <taxon>Solanales</taxon>
        <taxon>Solanaceae</taxon>
        <taxon>Nicotianoideae</taxon>
        <taxon>Nicotianeae</taxon>
        <taxon>Nicotiana</taxon>
    </lineage>
</organism>
<dbReference type="PANTHER" id="PTHR48475:SF2">
    <property type="entry name" value="RIBONUCLEASE H"/>
    <property type="match status" value="1"/>
</dbReference>
<dbReference type="RefSeq" id="XP_016444889.1">
    <property type="nucleotide sequence ID" value="XM_016589403.1"/>
</dbReference>
<evidence type="ECO:0000313" key="2">
    <source>
        <dbReference type="RefSeq" id="XP_016444889.1"/>
    </source>
</evidence>
<dbReference type="OrthoDB" id="1740934at2759"/>
<dbReference type="GO" id="GO:0003676">
    <property type="term" value="F:nucleic acid binding"/>
    <property type="evidence" value="ECO:0007669"/>
    <property type="project" value="InterPro"/>
</dbReference>
<accession>A0A1S3XYG3</accession>
<feature type="domain" description="RNase H type-1" evidence="1">
    <location>
        <begin position="55"/>
        <end position="90"/>
    </location>
</feature>
<dbReference type="KEGG" id="nta:107770133"/>
<proteinExistence type="predicted"/>
<dbReference type="GO" id="GO:0004523">
    <property type="term" value="F:RNA-DNA hybrid ribonuclease activity"/>
    <property type="evidence" value="ECO:0007669"/>
    <property type="project" value="InterPro"/>
</dbReference>
<name>A0A1S3XYG3_TOBAC</name>
<reference evidence="2" key="1">
    <citation type="submission" date="2025-08" db="UniProtKB">
        <authorList>
            <consortium name="RefSeq"/>
        </authorList>
    </citation>
    <scope>IDENTIFICATION</scope>
</reference>
<dbReference type="Gene3D" id="3.30.420.10">
    <property type="entry name" value="Ribonuclease H-like superfamily/Ribonuclease H"/>
    <property type="match status" value="1"/>
</dbReference>
<dbReference type="InterPro" id="IPR036397">
    <property type="entry name" value="RNaseH_sf"/>
</dbReference>
<evidence type="ECO:0000259" key="1">
    <source>
        <dbReference type="Pfam" id="PF13456"/>
    </source>
</evidence>
<dbReference type="AlphaFoldDB" id="A0A1S3XYG3"/>
<dbReference type="Pfam" id="PF13456">
    <property type="entry name" value="RVT_3"/>
    <property type="match status" value="1"/>
</dbReference>
<dbReference type="PANTHER" id="PTHR48475">
    <property type="entry name" value="RIBONUCLEASE H"/>
    <property type="match status" value="1"/>
</dbReference>
<dbReference type="PaxDb" id="4097-A0A1S3XYG3"/>
<dbReference type="InterPro" id="IPR012337">
    <property type="entry name" value="RNaseH-like_sf"/>
</dbReference>
<protein>
    <recommendedName>
        <fullName evidence="1">RNase H type-1 domain-containing protein</fullName>
    </recommendedName>
</protein>
<sequence>MPLAAKEELLVSGTISGVWTLFTNGASNVKRSGLGIALITLSRETLRQAIRTVPLTNNEVEYENLVVGLELAWGLGSEMIQIKCDYSQIVVHQEYGIFDTKEELTEVTKFLEGMKIKWITSLPYHPSAIEQAESSNKIIIQNLKKKLEDSKGKGPDELPGVLWENRTTAKSSKGEAPFSLVYGAEALIPMEIGI</sequence>
<gene>
    <name evidence="2" type="primary">LOC107770133</name>
</gene>